<dbReference type="RefSeq" id="WP_175381861.1">
    <property type="nucleotide sequence ID" value="NZ_CBCRYD010000030.1"/>
</dbReference>
<evidence type="ECO:0000313" key="1">
    <source>
        <dbReference type="EMBL" id="NUU54927.1"/>
    </source>
</evidence>
<comment type="caution">
    <text evidence="1">The sequence shown here is derived from an EMBL/GenBank/DDBJ whole genome shotgun (WGS) entry which is preliminary data.</text>
</comment>
<evidence type="ECO:0000313" key="2">
    <source>
        <dbReference type="Proteomes" id="UP000577724"/>
    </source>
</evidence>
<dbReference type="EMBL" id="JABMCC010000107">
    <property type="protein sequence ID" value="NUU54927.1"/>
    <property type="molecule type" value="Genomic_DNA"/>
</dbReference>
<gene>
    <name evidence="1" type="ORF">HP548_12655</name>
</gene>
<organism evidence="1 2">
    <name type="scientific">Paenibacillus taichungensis</name>
    <dbReference type="NCBI Taxonomy" id="484184"/>
    <lineage>
        <taxon>Bacteria</taxon>
        <taxon>Bacillati</taxon>
        <taxon>Bacillota</taxon>
        <taxon>Bacilli</taxon>
        <taxon>Bacillales</taxon>
        <taxon>Paenibacillaceae</taxon>
        <taxon>Paenibacillus</taxon>
    </lineage>
</organism>
<accession>A0ABX2MLK9</accession>
<protein>
    <submittedName>
        <fullName evidence="1">Uncharacterized protein</fullName>
    </submittedName>
</protein>
<sequence length="250" mass="27859">MNIINTPLSKEDVISSADTKGELIVIVSVTLPDIIARDEANLKTFLAKKVTTARNFGVDAFKVAGIIGNHILIQVSGNVNAIPDSFNQLHLFKLETLFRSPGRHDELLPVKWRDGLLSILNEAMLEGSSCLGESEDQRTSKQMKFIEKYCTESNIDYDIQTIDGEIYLVFDGRNPLTTFHVDSFLSKFEHYVDTEFALGDQKYVVKSLTSMNKLPAVVLQPIGGGQIVLYTLDEFLKQLRLNDTDGGDTI</sequence>
<dbReference type="Proteomes" id="UP000577724">
    <property type="component" value="Unassembled WGS sequence"/>
</dbReference>
<name>A0ABX2MLK9_9BACL</name>
<keyword evidence="2" id="KW-1185">Reference proteome</keyword>
<proteinExistence type="predicted"/>
<dbReference type="GeneID" id="97131567"/>
<reference evidence="1 2" key="1">
    <citation type="submission" date="2020-05" db="EMBL/GenBank/DDBJ databases">
        <title>Genome Sequencing of Type Strains.</title>
        <authorList>
            <person name="Lemaire J.F."/>
            <person name="Inderbitzin P."/>
            <person name="Gregorio O.A."/>
            <person name="Collins S.B."/>
            <person name="Wespe N."/>
            <person name="Knight-Connoni V."/>
        </authorList>
    </citation>
    <scope>NUCLEOTIDE SEQUENCE [LARGE SCALE GENOMIC DNA]</scope>
    <source>
        <strain evidence="1 2">DSM 19942</strain>
    </source>
</reference>